<protein>
    <submittedName>
        <fullName evidence="1">Uncharacterized protein</fullName>
    </submittedName>
</protein>
<evidence type="ECO:0000313" key="1">
    <source>
        <dbReference type="EMBL" id="XCM77763.1"/>
    </source>
</evidence>
<dbReference type="KEGG" id="kcm:ABWK59_01840"/>
<dbReference type="RefSeq" id="WP_354637463.1">
    <property type="nucleotide sequence ID" value="NZ_CP159872.1"/>
</dbReference>
<proteinExistence type="predicted"/>
<gene>
    <name evidence="1" type="ORF">ABWK59_01840</name>
</gene>
<sequence>MAANEAPAPVVSAEAEARTELLKAISAEIRALDRYSGQHHRALVELAHAYALVTGGVGAPATSSPEQRL</sequence>
<accession>A0AAU8JRK2</accession>
<dbReference type="EMBL" id="CP159872">
    <property type="protein sequence ID" value="XCM77763.1"/>
    <property type="molecule type" value="Genomic_DNA"/>
</dbReference>
<dbReference type="AlphaFoldDB" id="A0AAU8JRK2"/>
<organism evidence="1">
    <name type="scientific">Kitasatospora camelliae</name>
    <dbReference type="NCBI Taxonomy" id="3156397"/>
    <lineage>
        <taxon>Bacteria</taxon>
        <taxon>Bacillati</taxon>
        <taxon>Actinomycetota</taxon>
        <taxon>Actinomycetes</taxon>
        <taxon>Kitasatosporales</taxon>
        <taxon>Streptomycetaceae</taxon>
        <taxon>Kitasatospora</taxon>
    </lineage>
</organism>
<name>A0AAU8JRK2_9ACTN</name>
<reference evidence="1" key="1">
    <citation type="submission" date="2024-06" db="EMBL/GenBank/DDBJ databases">
        <title>The genome sequences of Kitasatospora sp. strain HUAS MG31.</title>
        <authorList>
            <person name="Mo P."/>
        </authorList>
    </citation>
    <scope>NUCLEOTIDE SEQUENCE</scope>
    <source>
        <strain evidence="1">HUAS MG31</strain>
    </source>
</reference>